<gene>
    <name evidence="2" type="ORF">S12H4_62698</name>
</gene>
<protein>
    <submittedName>
        <fullName evidence="2">Uncharacterized protein</fullName>
    </submittedName>
</protein>
<keyword evidence="1" id="KW-0812">Transmembrane</keyword>
<keyword evidence="1" id="KW-0472">Membrane</keyword>
<feature type="non-terminal residue" evidence="2">
    <location>
        <position position="71"/>
    </location>
</feature>
<evidence type="ECO:0000256" key="1">
    <source>
        <dbReference type="SAM" id="Phobius"/>
    </source>
</evidence>
<evidence type="ECO:0000313" key="2">
    <source>
        <dbReference type="EMBL" id="GAJ20851.1"/>
    </source>
</evidence>
<keyword evidence="1" id="KW-1133">Transmembrane helix</keyword>
<dbReference type="AlphaFoldDB" id="X1VTQ5"/>
<accession>X1VTQ5</accession>
<feature type="transmembrane region" description="Helical" evidence="1">
    <location>
        <begin position="33"/>
        <end position="60"/>
    </location>
</feature>
<name>X1VTQ5_9ZZZZ</name>
<sequence length="71" mass="8155">ATSWIKLKNVLTLLENLYIVIRGPQIVRLIHSLLILLLSIVISNLKMSTYIIIFSLLYYLNKITSIALEII</sequence>
<dbReference type="EMBL" id="BARW01042192">
    <property type="protein sequence ID" value="GAJ20851.1"/>
    <property type="molecule type" value="Genomic_DNA"/>
</dbReference>
<organism evidence="2">
    <name type="scientific">marine sediment metagenome</name>
    <dbReference type="NCBI Taxonomy" id="412755"/>
    <lineage>
        <taxon>unclassified sequences</taxon>
        <taxon>metagenomes</taxon>
        <taxon>ecological metagenomes</taxon>
    </lineage>
</organism>
<comment type="caution">
    <text evidence="2">The sequence shown here is derived from an EMBL/GenBank/DDBJ whole genome shotgun (WGS) entry which is preliminary data.</text>
</comment>
<proteinExistence type="predicted"/>
<reference evidence="2" key="1">
    <citation type="journal article" date="2014" name="Front. Microbiol.">
        <title>High frequency of phylogenetically diverse reductive dehalogenase-homologous genes in deep subseafloor sedimentary metagenomes.</title>
        <authorList>
            <person name="Kawai M."/>
            <person name="Futagami T."/>
            <person name="Toyoda A."/>
            <person name="Takaki Y."/>
            <person name="Nishi S."/>
            <person name="Hori S."/>
            <person name="Arai W."/>
            <person name="Tsubouchi T."/>
            <person name="Morono Y."/>
            <person name="Uchiyama I."/>
            <person name="Ito T."/>
            <person name="Fujiyama A."/>
            <person name="Inagaki F."/>
            <person name="Takami H."/>
        </authorList>
    </citation>
    <scope>NUCLEOTIDE SEQUENCE</scope>
    <source>
        <strain evidence="2">Expedition CK06-06</strain>
    </source>
</reference>
<feature type="non-terminal residue" evidence="2">
    <location>
        <position position="1"/>
    </location>
</feature>